<dbReference type="AlphaFoldDB" id="A0A8C5HBT1"/>
<reference evidence="8" key="2">
    <citation type="submission" date="2025-09" db="UniProtKB">
        <authorList>
            <consortium name="Ensembl"/>
        </authorList>
    </citation>
    <scope>IDENTIFICATION</scope>
</reference>
<name>A0A8C5HBT1_GOUWI</name>
<dbReference type="GO" id="GO:0043123">
    <property type="term" value="P:positive regulation of canonical NF-kappaB signal transduction"/>
    <property type="evidence" value="ECO:0007669"/>
    <property type="project" value="TreeGrafter"/>
</dbReference>
<dbReference type="InterPro" id="IPR000157">
    <property type="entry name" value="TIR_dom"/>
</dbReference>
<evidence type="ECO:0000256" key="3">
    <source>
        <dbReference type="ARBA" id="ARBA00022553"/>
    </source>
</evidence>
<keyword evidence="3" id="KW-0597">Phosphoprotein</keyword>
<dbReference type="Gene3D" id="1.25.40.780">
    <property type="match status" value="1"/>
</dbReference>
<keyword evidence="4" id="KW-0399">Innate immunity</keyword>
<reference evidence="8" key="1">
    <citation type="submission" date="2025-08" db="UniProtKB">
        <authorList>
            <consortium name="Ensembl"/>
        </authorList>
    </citation>
    <scope>IDENTIFICATION</scope>
</reference>
<dbReference type="Ensembl" id="ENSGWIT00000046814.1">
    <property type="protein sequence ID" value="ENSGWIP00000043167.1"/>
    <property type="gene ID" value="ENSGWIG00000021586.1"/>
</dbReference>
<keyword evidence="6" id="KW-0395">Inflammatory response</keyword>
<keyword evidence="2" id="KW-0963">Cytoplasm</keyword>
<dbReference type="InterPro" id="IPR035897">
    <property type="entry name" value="Toll_tir_struct_dom_sf"/>
</dbReference>
<dbReference type="PANTHER" id="PTHR47230">
    <property type="entry name" value="TIR DOMAIN-CONTAINING ADAPTER MOLECULE 1"/>
    <property type="match status" value="1"/>
</dbReference>
<keyword evidence="5" id="KW-0391">Immunity</keyword>
<dbReference type="GO" id="GO:0045087">
    <property type="term" value="P:innate immune response"/>
    <property type="evidence" value="ECO:0007669"/>
    <property type="project" value="UniProtKB-KW"/>
</dbReference>
<evidence type="ECO:0000259" key="7">
    <source>
        <dbReference type="PROSITE" id="PS50104"/>
    </source>
</evidence>
<feature type="domain" description="TIR" evidence="7">
    <location>
        <begin position="259"/>
        <end position="392"/>
    </location>
</feature>
<evidence type="ECO:0000256" key="1">
    <source>
        <dbReference type="ARBA" id="ARBA00004496"/>
    </source>
</evidence>
<evidence type="ECO:0000256" key="6">
    <source>
        <dbReference type="ARBA" id="ARBA00023198"/>
    </source>
</evidence>
<dbReference type="GO" id="GO:0035666">
    <property type="term" value="P:TRIF-dependent toll-like receptor signaling pathway"/>
    <property type="evidence" value="ECO:0007669"/>
    <property type="project" value="InterPro"/>
</dbReference>
<dbReference type="SUPFAM" id="SSF52200">
    <property type="entry name" value="Toll/Interleukin receptor TIR domain"/>
    <property type="match status" value="1"/>
</dbReference>
<evidence type="ECO:0000256" key="5">
    <source>
        <dbReference type="ARBA" id="ARBA00022859"/>
    </source>
</evidence>
<dbReference type="GO" id="GO:0032481">
    <property type="term" value="P:positive regulation of type I interferon production"/>
    <property type="evidence" value="ECO:0007669"/>
    <property type="project" value="TreeGrafter"/>
</dbReference>
<proteinExistence type="predicted"/>
<dbReference type="Proteomes" id="UP000694680">
    <property type="component" value="Unassembled WGS sequence"/>
</dbReference>
<dbReference type="GO" id="GO:0035591">
    <property type="term" value="F:signaling adaptor activity"/>
    <property type="evidence" value="ECO:0007669"/>
    <property type="project" value="TreeGrafter"/>
</dbReference>
<dbReference type="InterPro" id="IPR040886">
    <property type="entry name" value="TRIF_N"/>
</dbReference>
<dbReference type="GO" id="GO:0005768">
    <property type="term" value="C:endosome"/>
    <property type="evidence" value="ECO:0007669"/>
    <property type="project" value="TreeGrafter"/>
</dbReference>
<evidence type="ECO:0000256" key="2">
    <source>
        <dbReference type="ARBA" id="ARBA00022490"/>
    </source>
</evidence>
<dbReference type="Gene3D" id="3.40.50.10140">
    <property type="entry name" value="Toll/interleukin-1 receptor homology (TIR) domain"/>
    <property type="match status" value="1"/>
</dbReference>
<comment type="subcellular location">
    <subcellularLocation>
        <location evidence="1">Cytoplasm</location>
    </subcellularLocation>
</comment>
<keyword evidence="9" id="KW-1185">Reference proteome</keyword>
<organism evidence="8 9">
    <name type="scientific">Gouania willdenowi</name>
    <name type="common">Blunt-snouted clingfish</name>
    <name type="synonym">Lepadogaster willdenowi</name>
    <dbReference type="NCBI Taxonomy" id="441366"/>
    <lineage>
        <taxon>Eukaryota</taxon>
        <taxon>Metazoa</taxon>
        <taxon>Chordata</taxon>
        <taxon>Craniata</taxon>
        <taxon>Vertebrata</taxon>
        <taxon>Euteleostomi</taxon>
        <taxon>Actinopterygii</taxon>
        <taxon>Neopterygii</taxon>
        <taxon>Teleostei</taxon>
        <taxon>Neoteleostei</taxon>
        <taxon>Acanthomorphata</taxon>
        <taxon>Ovalentaria</taxon>
        <taxon>Blenniimorphae</taxon>
        <taxon>Blenniiformes</taxon>
        <taxon>Gobiesocoidei</taxon>
        <taxon>Gobiesocidae</taxon>
        <taxon>Gobiesocinae</taxon>
        <taxon>Gouania</taxon>
    </lineage>
</organism>
<evidence type="ECO:0000256" key="4">
    <source>
        <dbReference type="ARBA" id="ARBA00022588"/>
    </source>
</evidence>
<dbReference type="InterPro" id="IPR046946">
    <property type="entry name" value="TCAM1/2"/>
</dbReference>
<accession>A0A8C5HBT1</accession>
<sequence>NNSQCTQNYSKIHCDWLMMSHSECEGGGPGTALRDVLDVLSQAPRDRLLSLTLMLVQTPEDRLVQVLTLLVLHRDQQAMDQLLLLRDTNPIANRLLDTTSTLSPGGLGERCAGFQDVSSESLRALARVFKVLSEHDLCGHQVRDAAYRRALSSVDQGPHYCAFMEEAKYVCGPELTEWTTSWSQLRCEPEPGSPGSGTLIVTRSGPCEAITSPPSYPSQLEISLPDMTTPLEPPGPTKENLLLPKETQEEEEVEEEEEVFYAFVIFHAREDSDTALRLKEKVETIIKCEGATFSEDFCVPGKHTLACVEDAVNNSAFSFLLLTRHFNTSRLLEVKTNMALMNSINKQHKFNTVIPLLPRRNALEPQNLPLVLSSLVPLEENKNFDKKVLKLMSPATIRRQRITWTKERRSSTPHNILRLSLEDTARGGARGGASQWPHQSNICIQNANYVMIGNDSQMTVRGAGGDGDNQNTIIQENKK</sequence>
<evidence type="ECO:0000313" key="9">
    <source>
        <dbReference type="Proteomes" id="UP000694680"/>
    </source>
</evidence>
<dbReference type="PANTHER" id="PTHR47230:SF1">
    <property type="entry name" value="TIR DOMAIN-CONTAINING ADAPTER MOLECULE 1"/>
    <property type="match status" value="1"/>
</dbReference>
<evidence type="ECO:0000313" key="8">
    <source>
        <dbReference type="Ensembl" id="ENSGWIP00000043167.1"/>
    </source>
</evidence>
<protein>
    <recommendedName>
        <fullName evidence="7">TIR domain-containing protein</fullName>
    </recommendedName>
</protein>
<dbReference type="GO" id="GO:0006954">
    <property type="term" value="P:inflammatory response"/>
    <property type="evidence" value="ECO:0007669"/>
    <property type="project" value="UniProtKB-KW"/>
</dbReference>
<dbReference type="Pfam" id="PF17798">
    <property type="entry name" value="TRIF-NTD"/>
    <property type="match status" value="1"/>
</dbReference>
<dbReference type="PROSITE" id="PS50104">
    <property type="entry name" value="TIR"/>
    <property type="match status" value="1"/>
</dbReference>